<reference evidence="4" key="1">
    <citation type="submission" date="2016-10" db="EMBL/GenBank/DDBJ databases">
        <authorList>
            <person name="Varghese N."/>
            <person name="Submissions S."/>
        </authorList>
    </citation>
    <scope>NUCLEOTIDE SEQUENCE [LARGE SCALE GENOMIC DNA]</scope>
    <source>
        <strain evidence="4">DSM 10146</strain>
    </source>
</reference>
<dbReference type="SFLD" id="SFLDG00179">
    <property type="entry name" value="mandelate_racemase"/>
    <property type="match status" value="1"/>
</dbReference>
<dbReference type="CDD" id="cd03316">
    <property type="entry name" value="MR_like"/>
    <property type="match status" value="1"/>
</dbReference>
<dbReference type="InterPro" id="IPR013341">
    <property type="entry name" value="Mandelate_racemase_N_dom"/>
</dbReference>
<feature type="domain" description="Mandelate racemase/muconate lactonizing enzyme C-terminal" evidence="2">
    <location>
        <begin position="135"/>
        <end position="249"/>
    </location>
</feature>
<dbReference type="Proteomes" id="UP000198994">
    <property type="component" value="Unassembled WGS sequence"/>
</dbReference>
<dbReference type="RefSeq" id="WP_089959845.1">
    <property type="nucleotide sequence ID" value="NZ_FNAV01000008.1"/>
</dbReference>
<evidence type="ECO:0000313" key="4">
    <source>
        <dbReference type="Proteomes" id="UP000198994"/>
    </source>
</evidence>
<dbReference type="InterPro" id="IPR029017">
    <property type="entry name" value="Enolase-like_N"/>
</dbReference>
<accession>A0A1G7G1P0</accession>
<dbReference type="SUPFAM" id="SSF54826">
    <property type="entry name" value="Enolase N-terminal domain-like"/>
    <property type="match status" value="1"/>
</dbReference>
<dbReference type="InterPro" id="IPR036849">
    <property type="entry name" value="Enolase-like_C_sf"/>
</dbReference>
<evidence type="ECO:0000313" key="3">
    <source>
        <dbReference type="EMBL" id="SDE82013.1"/>
    </source>
</evidence>
<dbReference type="GO" id="GO:0016829">
    <property type="term" value="F:lyase activity"/>
    <property type="evidence" value="ECO:0007669"/>
    <property type="project" value="UniProtKB-KW"/>
</dbReference>
<sequence>MKITAIDIYRGQSGKLQPILLRLRTDAGLEGWGEAGVAYGRGAAAAAGMIRDLAPLLLGREAGAIEAFLADCHDHTFWGKNGGTIVHAAASALEMAMWDLLGKELGVPVSRLMGGPVRDEMRCYANGWYEASQEPDDFARATERPLKDGYTALKFYPLGQMVGRNMRHVSHRQITREAADLAVARVRAVRKAVGPDVDLMLDLSGGVIAPEAIRLCERFAEFDIYFVEEPVDPADTAGLAEVARAVPMPVAGGERHYTREGFRPLFEARAVSIVQPDPGNTGGLLETKKIAAMAEAFGMLCAPHVCATPLSTEAALQVGATLPNFAIMELYPYFRHHDGWNAFVADPAEARVRDGHLRPSEAPGLGVEIDAAAIAPWFLETLE</sequence>
<dbReference type="InterPro" id="IPR013342">
    <property type="entry name" value="Mandelate_racemase_C"/>
</dbReference>
<dbReference type="AlphaFoldDB" id="A0A1G7G1P0"/>
<dbReference type="PANTHER" id="PTHR48080">
    <property type="entry name" value="D-GALACTONATE DEHYDRATASE-RELATED"/>
    <property type="match status" value="1"/>
</dbReference>
<dbReference type="OrthoDB" id="9802699at2"/>
<dbReference type="SFLD" id="SFLDS00001">
    <property type="entry name" value="Enolase"/>
    <property type="match status" value="1"/>
</dbReference>
<dbReference type="Gene3D" id="3.20.20.120">
    <property type="entry name" value="Enolase-like C-terminal domain"/>
    <property type="match status" value="1"/>
</dbReference>
<dbReference type="InterPro" id="IPR029065">
    <property type="entry name" value="Enolase_C-like"/>
</dbReference>
<dbReference type="Gene3D" id="3.30.390.10">
    <property type="entry name" value="Enolase-like, N-terminal domain"/>
    <property type="match status" value="1"/>
</dbReference>
<protein>
    <submittedName>
        <fullName evidence="3">Galactonate dehydratase</fullName>
    </submittedName>
</protein>
<proteinExistence type="predicted"/>
<dbReference type="Pfam" id="PF13378">
    <property type="entry name" value="MR_MLE_C"/>
    <property type="match status" value="1"/>
</dbReference>
<dbReference type="InterPro" id="IPR034593">
    <property type="entry name" value="DgoD-like"/>
</dbReference>
<dbReference type="Pfam" id="PF02746">
    <property type="entry name" value="MR_MLE_N"/>
    <property type="match status" value="1"/>
</dbReference>
<gene>
    <name evidence="3" type="ORF">SAMN04488105_10856</name>
</gene>
<keyword evidence="4" id="KW-1185">Reference proteome</keyword>
<evidence type="ECO:0000256" key="1">
    <source>
        <dbReference type="ARBA" id="ARBA00023239"/>
    </source>
</evidence>
<organism evidence="3 4">
    <name type="scientific">Salipiger thiooxidans</name>
    <dbReference type="NCBI Taxonomy" id="282683"/>
    <lineage>
        <taxon>Bacteria</taxon>
        <taxon>Pseudomonadati</taxon>
        <taxon>Pseudomonadota</taxon>
        <taxon>Alphaproteobacteria</taxon>
        <taxon>Rhodobacterales</taxon>
        <taxon>Roseobacteraceae</taxon>
        <taxon>Salipiger</taxon>
    </lineage>
</organism>
<name>A0A1G7G1P0_9RHOB</name>
<evidence type="ECO:0000259" key="2">
    <source>
        <dbReference type="SMART" id="SM00922"/>
    </source>
</evidence>
<dbReference type="PANTHER" id="PTHR48080:SF2">
    <property type="entry name" value="D-GALACTONATE DEHYDRATASE"/>
    <property type="match status" value="1"/>
</dbReference>
<dbReference type="EMBL" id="FNAV01000008">
    <property type="protein sequence ID" value="SDE82013.1"/>
    <property type="molecule type" value="Genomic_DNA"/>
</dbReference>
<dbReference type="STRING" id="282683.SAMN04488105_10856"/>
<keyword evidence="1" id="KW-0456">Lyase</keyword>
<dbReference type="SMART" id="SM00922">
    <property type="entry name" value="MR_MLE"/>
    <property type="match status" value="1"/>
</dbReference>
<dbReference type="SUPFAM" id="SSF51604">
    <property type="entry name" value="Enolase C-terminal domain-like"/>
    <property type="match status" value="1"/>
</dbReference>